<dbReference type="EMBL" id="PXNQ02000016">
    <property type="protein sequence ID" value="RNF32897.1"/>
    <property type="molecule type" value="Genomic_DNA"/>
</dbReference>
<protein>
    <recommendedName>
        <fullName evidence="4">Trehalose 6-phosphate phosphatase</fullName>
        <ecNumber evidence="4">3.1.3.12</ecNumber>
    </recommendedName>
</protein>
<dbReference type="NCBIfam" id="TIGR01484">
    <property type="entry name" value="HAD-SF-IIB"/>
    <property type="match status" value="1"/>
</dbReference>
<comment type="function">
    <text evidence="4">Removes the phosphate from trehalose 6-phosphate to produce free trehalose.</text>
</comment>
<reference evidence="5" key="1">
    <citation type="submission" date="2018-05" db="EMBL/GenBank/DDBJ databases">
        <title>Reclassification of Methylarcula marina and Methylarcula terricola as Paracoccus methylarcula sp.nov., comb.nov. and Paracoccus terricola comb.nov.</title>
        <authorList>
            <person name="Shmareva M.N."/>
            <person name="Doronina N.V."/>
            <person name="Vasilenko O.V."/>
            <person name="Tarlachkov S.V."/>
            <person name="Trotsenko Y.A."/>
        </authorList>
    </citation>
    <scope>NUCLEOTIDE SEQUENCE [LARGE SCALE GENOMIC DNA]</scope>
    <source>
        <strain evidence="5">VKM B-2159</strain>
    </source>
</reference>
<evidence type="ECO:0000256" key="1">
    <source>
        <dbReference type="ARBA" id="ARBA00005199"/>
    </source>
</evidence>
<dbReference type="InterPro" id="IPR003337">
    <property type="entry name" value="Trehalose_PPase"/>
</dbReference>
<dbReference type="NCBIfam" id="TIGR00685">
    <property type="entry name" value="T6PP"/>
    <property type="match status" value="1"/>
</dbReference>
<evidence type="ECO:0000256" key="3">
    <source>
        <dbReference type="ARBA" id="ARBA00022801"/>
    </source>
</evidence>
<dbReference type="Proteomes" id="UP000238137">
    <property type="component" value="Unassembled WGS sequence"/>
</dbReference>
<comment type="catalytic activity">
    <reaction evidence="4">
        <text>alpha,alpha-trehalose 6-phosphate + H2O = alpha,alpha-trehalose + phosphate</text>
        <dbReference type="Rhea" id="RHEA:23420"/>
        <dbReference type="ChEBI" id="CHEBI:15377"/>
        <dbReference type="ChEBI" id="CHEBI:16551"/>
        <dbReference type="ChEBI" id="CHEBI:43474"/>
        <dbReference type="ChEBI" id="CHEBI:58429"/>
        <dbReference type="EC" id="3.1.3.12"/>
    </reaction>
</comment>
<evidence type="ECO:0000256" key="2">
    <source>
        <dbReference type="ARBA" id="ARBA00008770"/>
    </source>
</evidence>
<dbReference type="InterPro" id="IPR023214">
    <property type="entry name" value="HAD_sf"/>
</dbReference>
<gene>
    <name evidence="5" type="primary">otsB</name>
    <name evidence="5" type="ORF">A7A09_019695</name>
</gene>
<dbReference type="PANTHER" id="PTHR43768">
    <property type="entry name" value="TREHALOSE 6-PHOSPHATE PHOSPHATASE"/>
    <property type="match status" value="1"/>
</dbReference>
<dbReference type="PANTHER" id="PTHR43768:SF3">
    <property type="entry name" value="TREHALOSE 6-PHOSPHATE PHOSPHATASE"/>
    <property type="match status" value="1"/>
</dbReference>
<evidence type="ECO:0000313" key="6">
    <source>
        <dbReference type="Proteomes" id="UP000238137"/>
    </source>
</evidence>
<keyword evidence="4" id="KW-0479">Metal-binding</keyword>
<dbReference type="UniPathway" id="UPA00299"/>
<dbReference type="OrthoDB" id="9814913at2"/>
<evidence type="ECO:0000313" key="5">
    <source>
        <dbReference type="EMBL" id="RNF32897.1"/>
    </source>
</evidence>
<dbReference type="InterPro" id="IPR044651">
    <property type="entry name" value="OTSB-like"/>
</dbReference>
<keyword evidence="3 4" id="KW-0378">Hydrolase</keyword>
<dbReference type="Gene3D" id="3.40.50.1000">
    <property type="entry name" value="HAD superfamily/HAD-like"/>
    <property type="match status" value="1"/>
</dbReference>
<dbReference type="Pfam" id="PF02358">
    <property type="entry name" value="Trehalose_PPase"/>
    <property type="match status" value="1"/>
</dbReference>
<comment type="pathway">
    <text evidence="1 4">Glycan biosynthesis; trehalose biosynthesis.</text>
</comment>
<proteinExistence type="inferred from homology"/>
<sequence>MEGMPMTTPPRLPADAALFLDFDGCLVEIAPTPDAVVIPDDLPGLLDRIHRRQGGAVALISGREVADLRRFLPGFPGGVAGSHGAELALPGREAEAGDAQGLDVAALHARARDLAALHDGLMVEPKAHGVVLHYRAVPERAEWVAGAMAELAGDYPMLALQPAKMAFELRPADAGKDRALARLMELPEFAGRLPVYAGDDLTDEAGMAEAQKRGGFGIKIGEGQSCARHRLADPGALRSWLDSACRS</sequence>
<name>A0A3R7M765_9RHOB</name>
<dbReference type="AlphaFoldDB" id="A0A3R7M765"/>
<comment type="similarity">
    <text evidence="2 4">Belongs to the trehalose phosphatase family.</text>
</comment>
<dbReference type="Gene3D" id="3.30.70.1020">
    <property type="entry name" value="Trehalose-6-phosphate phosphatase related protein, domain 2"/>
    <property type="match status" value="1"/>
</dbReference>
<dbReference type="InterPro" id="IPR036412">
    <property type="entry name" value="HAD-like_sf"/>
</dbReference>
<keyword evidence="6" id="KW-1185">Reference proteome</keyword>
<dbReference type="CDD" id="cd01627">
    <property type="entry name" value="HAD_TPP"/>
    <property type="match status" value="1"/>
</dbReference>
<dbReference type="SUPFAM" id="SSF56784">
    <property type="entry name" value="HAD-like"/>
    <property type="match status" value="1"/>
</dbReference>
<keyword evidence="4" id="KW-0460">Magnesium</keyword>
<accession>A0A3R7M765</accession>
<evidence type="ECO:0000256" key="4">
    <source>
        <dbReference type="RuleBase" id="RU361117"/>
    </source>
</evidence>
<dbReference type="GO" id="GO:0004805">
    <property type="term" value="F:trehalose-phosphatase activity"/>
    <property type="evidence" value="ECO:0007669"/>
    <property type="project" value="UniProtKB-EC"/>
</dbReference>
<dbReference type="InterPro" id="IPR006379">
    <property type="entry name" value="HAD-SF_hydro_IIB"/>
</dbReference>
<dbReference type="EC" id="3.1.3.12" evidence="4"/>
<organism evidence="5 6">
    <name type="scientific">Paracoccus methylarcula</name>
    <dbReference type="NCBI Taxonomy" id="72022"/>
    <lineage>
        <taxon>Bacteria</taxon>
        <taxon>Pseudomonadati</taxon>
        <taxon>Pseudomonadota</taxon>
        <taxon>Alphaproteobacteria</taxon>
        <taxon>Rhodobacterales</taxon>
        <taxon>Paracoccaceae</taxon>
        <taxon>Paracoccus</taxon>
    </lineage>
</organism>
<dbReference type="GO" id="GO:0046872">
    <property type="term" value="F:metal ion binding"/>
    <property type="evidence" value="ECO:0007669"/>
    <property type="project" value="UniProtKB-KW"/>
</dbReference>
<comment type="caution">
    <text evidence="5">The sequence shown here is derived from an EMBL/GenBank/DDBJ whole genome shotgun (WGS) entry which is preliminary data.</text>
</comment>
<comment type="cofactor">
    <cofactor evidence="4">
        <name>Mg(2+)</name>
        <dbReference type="ChEBI" id="CHEBI:18420"/>
    </cofactor>
</comment>
<dbReference type="GO" id="GO:0005992">
    <property type="term" value="P:trehalose biosynthetic process"/>
    <property type="evidence" value="ECO:0007669"/>
    <property type="project" value="UniProtKB-UniPathway"/>
</dbReference>